<dbReference type="Proteomes" id="UP001595767">
    <property type="component" value="Unassembled WGS sequence"/>
</dbReference>
<protein>
    <submittedName>
        <fullName evidence="1">Uncharacterized protein</fullName>
    </submittedName>
</protein>
<dbReference type="EMBL" id="JBHSBA010000003">
    <property type="protein sequence ID" value="MFC4124897.1"/>
    <property type="molecule type" value="Genomic_DNA"/>
</dbReference>
<name>A0ABV8L252_9NOCA</name>
<proteinExistence type="predicted"/>
<keyword evidence="2" id="KW-1185">Reference proteome</keyword>
<reference evidence="2" key="1">
    <citation type="journal article" date="2019" name="Int. J. Syst. Evol. Microbiol.">
        <title>The Global Catalogue of Microorganisms (GCM) 10K type strain sequencing project: providing services to taxonomists for standard genome sequencing and annotation.</title>
        <authorList>
            <consortium name="The Broad Institute Genomics Platform"/>
            <consortium name="The Broad Institute Genome Sequencing Center for Infectious Disease"/>
            <person name="Wu L."/>
            <person name="Ma J."/>
        </authorList>
    </citation>
    <scope>NUCLEOTIDE SEQUENCE [LARGE SCALE GENOMIC DNA]</scope>
    <source>
        <strain evidence="2">CGMCC 4.7204</strain>
    </source>
</reference>
<evidence type="ECO:0000313" key="2">
    <source>
        <dbReference type="Proteomes" id="UP001595767"/>
    </source>
</evidence>
<accession>A0ABV8L252</accession>
<gene>
    <name evidence="1" type="ORF">ACFOW8_08160</name>
</gene>
<comment type="caution">
    <text evidence="1">The sequence shown here is derived from an EMBL/GenBank/DDBJ whole genome shotgun (WGS) entry which is preliminary data.</text>
</comment>
<dbReference type="RefSeq" id="WP_378547730.1">
    <property type="nucleotide sequence ID" value="NZ_JBHSBA010000003.1"/>
</dbReference>
<organism evidence="1 2">
    <name type="scientific">Nocardia rhizosphaerae</name>
    <dbReference type="NCBI Taxonomy" id="1691571"/>
    <lineage>
        <taxon>Bacteria</taxon>
        <taxon>Bacillati</taxon>
        <taxon>Actinomycetota</taxon>
        <taxon>Actinomycetes</taxon>
        <taxon>Mycobacteriales</taxon>
        <taxon>Nocardiaceae</taxon>
        <taxon>Nocardia</taxon>
    </lineage>
</organism>
<sequence length="141" mass="15316">MSTPTPDEITAALATLRRIPDIDDQATLGAIERSNYPLRWMARDLHAQLAVDFPEHPGTLAIALSASAARHGLRITTDPGQPGDPVGYITLVPRDGHFGRGWRQSSDYMWRADNLDEAVSHARDTGESVAAVYLLPEGSQA</sequence>
<evidence type="ECO:0000313" key="1">
    <source>
        <dbReference type="EMBL" id="MFC4124897.1"/>
    </source>
</evidence>